<feature type="short sequence motif" description="TonB C-terminal box" evidence="8">
    <location>
        <begin position="43"/>
        <end position="60"/>
    </location>
</feature>
<dbReference type="SUPFAM" id="SSF56935">
    <property type="entry name" value="Porins"/>
    <property type="match status" value="1"/>
</dbReference>
<keyword evidence="5 7" id="KW-0472">Membrane</keyword>
<dbReference type="InterPro" id="IPR010917">
    <property type="entry name" value="TonB_rcpt_CS"/>
</dbReference>
<evidence type="ECO:0000256" key="5">
    <source>
        <dbReference type="ARBA" id="ARBA00023136"/>
    </source>
</evidence>
<keyword evidence="2 7" id="KW-0813">Transport</keyword>
<dbReference type="InterPro" id="IPR036942">
    <property type="entry name" value="Beta-barrel_TonB_sf"/>
</dbReference>
<dbReference type="GO" id="GO:0009279">
    <property type="term" value="C:cell outer membrane"/>
    <property type="evidence" value="ECO:0007669"/>
    <property type="project" value="UniProtKB-SubCell"/>
</dbReference>
<evidence type="ECO:0000256" key="1">
    <source>
        <dbReference type="ARBA" id="ARBA00004571"/>
    </source>
</evidence>
<dbReference type="Gene3D" id="2.40.170.20">
    <property type="entry name" value="TonB-dependent receptor, beta-barrel domain"/>
    <property type="match status" value="1"/>
</dbReference>
<reference evidence="9 10" key="1">
    <citation type="submission" date="2018-06" db="EMBL/GenBank/DDBJ databases">
        <authorList>
            <consortium name="Pathogen Informatics"/>
            <person name="Doyle S."/>
        </authorList>
    </citation>
    <scope>NUCLEOTIDE SEQUENCE [LARGE SCALE GENOMIC DNA]</scope>
    <source>
        <strain evidence="9 10">NCTC11685</strain>
    </source>
</reference>
<dbReference type="InterPro" id="IPR039426">
    <property type="entry name" value="TonB-dep_rcpt-like"/>
</dbReference>
<accession>A0A7H4N190</accession>
<evidence type="ECO:0000256" key="3">
    <source>
        <dbReference type="ARBA" id="ARBA00022452"/>
    </source>
</evidence>
<comment type="similarity">
    <text evidence="7">Belongs to the TonB-dependent receptor family.</text>
</comment>
<dbReference type="Proteomes" id="UP000254863">
    <property type="component" value="Unassembled WGS sequence"/>
</dbReference>
<keyword evidence="4 7" id="KW-0812">Transmembrane</keyword>
<dbReference type="AlphaFoldDB" id="A0A7H4N190"/>
<gene>
    <name evidence="9" type="primary">fecA_2</name>
    <name evidence="9" type="ORF">NCTC11685_01009</name>
</gene>
<evidence type="ECO:0000313" key="10">
    <source>
        <dbReference type="Proteomes" id="UP000254863"/>
    </source>
</evidence>
<protein>
    <submittedName>
        <fullName evidence="9">Iron(III) dicitrate transport protein FecA</fullName>
    </submittedName>
</protein>
<evidence type="ECO:0000313" key="9">
    <source>
        <dbReference type="EMBL" id="STV74366.1"/>
    </source>
</evidence>
<sequence length="60" mass="6897">MLWGTRVAYDFGPQMANLNLALGVKNIFDHAYYTRSYDDNNKGLYAGQPRTLYLQGSMKF</sequence>
<dbReference type="PROSITE" id="PS52016">
    <property type="entry name" value="TONB_DEPENDENT_REC_3"/>
    <property type="match status" value="1"/>
</dbReference>
<dbReference type="PANTHER" id="PTHR30442">
    <property type="entry name" value="IRON III DICITRATE TRANSPORT PROTEIN FECA"/>
    <property type="match status" value="1"/>
</dbReference>
<dbReference type="GO" id="GO:0033214">
    <property type="term" value="P:siderophore-iron import into cell"/>
    <property type="evidence" value="ECO:0007669"/>
    <property type="project" value="TreeGrafter"/>
</dbReference>
<keyword evidence="6 7" id="KW-0998">Cell outer membrane</keyword>
<name>A0A7H4N190_9ENTR</name>
<comment type="caution">
    <text evidence="9">The sequence shown here is derived from an EMBL/GenBank/DDBJ whole genome shotgun (WGS) entry which is preliminary data.</text>
</comment>
<evidence type="ECO:0000256" key="4">
    <source>
        <dbReference type="ARBA" id="ARBA00022692"/>
    </source>
</evidence>
<dbReference type="PANTHER" id="PTHR30442:SF0">
    <property type="entry name" value="FE(3+) DICITRATE TRANSPORT PROTEIN FECA"/>
    <property type="match status" value="1"/>
</dbReference>
<comment type="subcellular location">
    <subcellularLocation>
        <location evidence="1 7">Cell outer membrane</location>
        <topology evidence="1 7">Multi-pass membrane protein</topology>
    </subcellularLocation>
</comment>
<evidence type="ECO:0000256" key="2">
    <source>
        <dbReference type="ARBA" id="ARBA00022448"/>
    </source>
</evidence>
<keyword evidence="3 7" id="KW-1134">Transmembrane beta strand</keyword>
<evidence type="ECO:0000256" key="8">
    <source>
        <dbReference type="PROSITE-ProRule" id="PRU10144"/>
    </source>
</evidence>
<proteinExistence type="inferred from homology"/>
<dbReference type="EMBL" id="UGMS01000001">
    <property type="protein sequence ID" value="STV74366.1"/>
    <property type="molecule type" value="Genomic_DNA"/>
</dbReference>
<evidence type="ECO:0000256" key="7">
    <source>
        <dbReference type="PROSITE-ProRule" id="PRU01360"/>
    </source>
</evidence>
<organism evidence="9 10">
    <name type="scientific">Klebsiella michiganensis</name>
    <dbReference type="NCBI Taxonomy" id="1134687"/>
    <lineage>
        <taxon>Bacteria</taxon>
        <taxon>Pseudomonadati</taxon>
        <taxon>Pseudomonadota</taxon>
        <taxon>Gammaproteobacteria</taxon>
        <taxon>Enterobacterales</taxon>
        <taxon>Enterobacteriaceae</taxon>
        <taxon>Klebsiella/Raoultella group</taxon>
        <taxon>Klebsiella</taxon>
    </lineage>
</organism>
<evidence type="ECO:0000256" key="6">
    <source>
        <dbReference type="ARBA" id="ARBA00023237"/>
    </source>
</evidence>
<dbReference type="PROSITE" id="PS01156">
    <property type="entry name" value="TONB_DEPENDENT_REC_2"/>
    <property type="match status" value="1"/>
</dbReference>